<dbReference type="EMBL" id="JADNYJ010000108">
    <property type="protein sequence ID" value="KAF8884412.1"/>
    <property type="molecule type" value="Genomic_DNA"/>
</dbReference>
<keyword evidence="2 4" id="KW-0863">Zinc-finger</keyword>
<proteinExistence type="predicted"/>
<evidence type="ECO:0000256" key="5">
    <source>
        <dbReference type="SAM" id="Coils"/>
    </source>
</evidence>
<feature type="coiled-coil region" evidence="5">
    <location>
        <begin position="143"/>
        <end position="170"/>
    </location>
</feature>
<keyword evidence="3" id="KW-0862">Zinc</keyword>
<reference evidence="7" key="1">
    <citation type="submission" date="2020-11" db="EMBL/GenBank/DDBJ databases">
        <authorList>
            <consortium name="DOE Joint Genome Institute"/>
            <person name="Ahrendt S."/>
            <person name="Riley R."/>
            <person name="Andreopoulos W."/>
            <person name="LaButti K."/>
            <person name="Pangilinan J."/>
            <person name="Ruiz-duenas F.J."/>
            <person name="Barrasa J.M."/>
            <person name="Sanchez-Garcia M."/>
            <person name="Camarero S."/>
            <person name="Miyauchi S."/>
            <person name="Serrano A."/>
            <person name="Linde D."/>
            <person name="Babiker R."/>
            <person name="Drula E."/>
            <person name="Ayuso-Fernandez I."/>
            <person name="Pacheco R."/>
            <person name="Padilla G."/>
            <person name="Ferreira P."/>
            <person name="Barriuso J."/>
            <person name="Kellner H."/>
            <person name="Castanera R."/>
            <person name="Alfaro M."/>
            <person name="Ramirez L."/>
            <person name="Pisabarro A.G."/>
            <person name="Kuo A."/>
            <person name="Tritt A."/>
            <person name="Lipzen A."/>
            <person name="He G."/>
            <person name="Yan M."/>
            <person name="Ng V."/>
            <person name="Cullen D."/>
            <person name="Martin F."/>
            <person name="Rosso M.-N."/>
            <person name="Henrissat B."/>
            <person name="Hibbett D."/>
            <person name="Martinez A.T."/>
            <person name="Grigoriev I.V."/>
        </authorList>
    </citation>
    <scope>NUCLEOTIDE SEQUENCE</scope>
    <source>
        <strain evidence="7">AH 44721</strain>
    </source>
</reference>
<feature type="domain" description="RING-type" evidence="6">
    <location>
        <begin position="10"/>
        <end position="49"/>
    </location>
</feature>
<protein>
    <recommendedName>
        <fullName evidence="6">RING-type domain-containing protein</fullName>
    </recommendedName>
</protein>
<comment type="caution">
    <text evidence="7">The sequence shown here is derived from an EMBL/GenBank/DDBJ whole genome shotgun (WGS) entry which is preliminary data.</text>
</comment>
<name>A0A9P5TJP8_GYMJU</name>
<evidence type="ECO:0000313" key="8">
    <source>
        <dbReference type="Proteomes" id="UP000724874"/>
    </source>
</evidence>
<gene>
    <name evidence="7" type="ORF">CPB84DRAFT_1685875</name>
</gene>
<dbReference type="AlphaFoldDB" id="A0A9P5TJP8"/>
<dbReference type="GO" id="GO:0008270">
    <property type="term" value="F:zinc ion binding"/>
    <property type="evidence" value="ECO:0007669"/>
    <property type="project" value="UniProtKB-KW"/>
</dbReference>
<dbReference type="Pfam" id="PF14634">
    <property type="entry name" value="zf-RING_5"/>
    <property type="match status" value="1"/>
</dbReference>
<evidence type="ECO:0000256" key="1">
    <source>
        <dbReference type="ARBA" id="ARBA00022723"/>
    </source>
</evidence>
<evidence type="ECO:0000256" key="4">
    <source>
        <dbReference type="PROSITE-ProRule" id="PRU00175"/>
    </source>
</evidence>
<dbReference type="PROSITE" id="PS50089">
    <property type="entry name" value="ZF_RING_2"/>
    <property type="match status" value="1"/>
</dbReference>
<dbReference type="InterPro" id="IPR001841">
    <property type="entry name" value="Znf_RING"/>
</dbReference>
<keyword evidence="5" id="KW-0175">Coiled coil</keyword>
<evidence type="ECO:0000313" key="7">
    <source>
        <dbReference type="EMBL" id="KAF8884412.1"/>
    </source>
</evidence>
<organism evidence="7 8">
    <name type="scientific">Gymnopilus junonius</name>
    <name type="common">Spectacular rustgill mushroom</name>
    <name type="synonym">Gymnopilus spectabilis subsp. junonius</name>
    <dbReference type="NCBI Taxonomy" id="109634"/>
    <lineage>
        <taxon>Eukaryota</taxon>
        <taxon>Fungi</taxon>
        <taxon>Dikarya</taxon>
        <taxon>Basidiomycota</taxon>
        <taxon>Agaricomycotina</taxon>
        <taxon>Agaricomycetes</taxon>
        <taxon>Agaricomycetidae</taxon>
        <taxon>Agaricales</taxon>
        <taxon>Agaricineae</taxon>
        <taxon>Hymenogastraceae</taxon>
        <taxon>Gymnopilus</taxon>
    </lineage>
</organism>
<accession>A0A9P5TJP8</accession>
<keyword evidence="8" id="KW-1185">Reference proteome</keyword>
<dbReference type="SUPFAM" id="SSF57850">
    <property type="entry name" value="RING/U-box"/>
    <property type="match status" value="1"/>
</dbReference>
<evidence type="ECO:0000256" key="2">
    <source>
        <dbReference type="ARBA" id="ARBA00022771"/>
    </source>
</evidence>
<sequence length="209" mass="23898">MLSSGPGSSCDICFELFDSERKAPTSIACGHIFCNSCIAQIPGLCPMCRTPFDIRACIKLHMDIDEPGCSSEDFKAAQKLQQKLFNIVQDGISEQPLRQLIQEARTFLHTQPRNLHKDLKSLYRMLSYLCEVKAALRSKNTDVDCFTTEVNRLKDERTSLRKQVADLEESRRYERETALAVETSLRDHCTQSIEVYKTTLQYVRNAFFS</sequence>
<dbReference type="Gene3D" id="3.30.40.10">
    <property type="entry name" value="Zinc/RING finger domain, C3HC4 (zinc finger)"/>
    <property type="match status" value="1"/>
</dbReference>
<dbReference type="OrthoDB" id="6105938at2759"/>
<dbReference type="Proteomes" id="UP000724874">
    <property type="component" value="Unassembled WGS sequence"/>
</dbReference>
<keyword evidence="1" id="KW-0479">Metal-binding</keyword>
<evidence type="ECO:0000259" key="6">
    <source>
        <dbReference type="PROSITE" id="PS50089"/>
    </source>
</evidence>
<evidence type="ECO:0000256" key="3">
    <source>
        <dbReference type="ARBA" id="ARBA00022833"/>
    </source>
</evidence>
<dbReference type="SMART" id="SM00184">
    <property type="entry name" value="RING"/>
    <property type="match status" value="1"/>
</dbReference>
<dbReference type="InterPro" id="IPR017907">
    <property type="entry name" value="Znf_RING_CS"/>
</dbReference>
<dbReference type="InterPro" id="IPR013083">
    <property type="entry name" value="Znf_RING/FYVE/PHD"/>
</dbReference>
<dbReference type="PROSITE" id="PS00518">
    <property type="entry name" value="ZF_RING_1"/>
    <property type="match status" value="1"/>
</dbReference>